<dbReference type="AlphaFoldDB" id="A0A1E4SS03"/>
<reference evidence="2" key="1">
    <citation type="submission" date="2016-05" db="EMBL/GenBank/DDBJ databases">
        <title>Comparative genomics of biotechnologically important yeasts.</title>
        <authorList>
            <consortium name="DOE Joint Genome Institute"/>
            <person name="Riley R."/>
            <person name="Haridas S."/>
            <person name="Wolfe K.H."/>
            <person name="Lopes M.R."/>
            <person name="Hittinger C.T."/>
            <person name="Goker M."/>
            <person name="Salamov A."/>
            <person name="Wisecaver J."/>
            <person name="Long T.M."/>
            <person name="Aerts A.L."/>
            <person name="Barry K."/>
            <person name="Choi C."/>
            <person name="Clum A."/>
            <person name="Coughlan A.Y."/>
            <person name="Deshpande S."/>
            <person name="Douglass A.P."/>
            <person name="Hanson S.J."/>
            <person name="Klenk H.-P."/>
            <person name="Labutti K."/>
            <person name="Lapidus A."/>
            <person name="Lindquist E."/>
            <person name="Lipzen A."/>
            <person name="Meier-Kolthoff J.P."/>
            <person name="Ohm R.A."/>
            <person name="Otillar R.P."/>
            <person name="Pangilinan J."/>
            <person name="Peng Y."/>
            <person name="Rokas A."/>
            <person name="Rosa C.A."/>
            <person name="Scheuner C."/>
            <person name="Sibirny A.A."/>
            <person name="Slot J.C."/>
            <person name="Stielow J.B."/>
            <person name="Sun H."/>
            <person name="Kurtzman C.P."/>
            <person name="Blackwell M."/>
            <person name="Grigoriev I.V."/>
            <person name="Jeffries T.W."/>
        </authorList>
    </citation>
    <scope>NUCLEOTIDE SEQUENCE [LARGE SCALE GENOMIC DNA]</scope>
    <source>
        <strain evidence="2">NRRL Y-17324</strain>
    </source>
</reference>
<name>A0A1E4SS03_9ASCO</name>
<gene>
    <name evidence="1" type="ORF">CANTADRAFT_139961</name>
</gene>
<protein>
    <submittedName>
        <fullName evidence="1">Uncharacterized protein</fullName>
    </submittedName>
</protein>
<proteinExistence type="predicted"/>
<dbReference type="Proteomes" id="UP000094285">
    <property type="component" value="Unassembled WGS sequence"/>
</dbReference>
<keyword evidence="2" id="KW-1185">Reference proteome</keyword>
<dbReference type="EMBL" id="KV453909">
    <property type="protein sequence ID" value="ODV82299.1"/>
    <property type="molecule type" value="Genomic_DNA"/>
</dbReference>
<dbReference type="RefSeq" id="XP_020067421.1">
    <property type="nucleotide sequence ID" value="XM_020206286.1"/>
</dbReference>
<evidence type="ECO:0000313" key="1">
    <source>
        <dbReference type="EMBL" id="ODV82299.1"/>
    </source>
</evidence>
<evidence type="ECO:0000313" key="2">
    <source>
        <dbReference type="Proteomes" id="UP000094285"/>
    </source>
</evidence>
<accession>A0A1E4SS03</accession>
<organism evidence="1 2">
    <name type="scientific">Suhomyces tanzawaensis NRRL Y-17324</name>
    <dbReference type="NCBI Taxonomy" id="984487"/>
    <lineage>
        <taxon>Eukaryota</taxon>
        <taxon>Fungi</taxon>
        <taxon>Dikarya</taxon>
        <taxon>Ascomycota</taxon>
        <taxon>Saccharomycotina</taxon>
        <taxon>Pichiomycetes</taxon>
        <taxon>Debaryomycetaceae</taxon>
        <taxon>Suhomyces</taxon>
    </lineage>
</organism>
<dbReference type="GeneID" id="30980423"/>
<sequence>MNLQESLLWKSHRPLNASNPLDSHIVSLLSNHTLAVFPPFAHLQHFASSFAAPLYSRLSSRVPKRSSLTGVKEYQRLA</sequence>